<sequence>MRQTDALKTLQTISVIKVLLTLTELKTSLIDEKSSG</sequence>
<accession>A0A0F9QH17</accession>
<comment type="caution">
    <text evidence="1">The sequence shown here is derived from an EMBL/GenBank/DDBJ whole genome shotgun (WGS) entry which is preliminary data.</text>
</comment>
<name>A0A0F9QH17_9ZZZZ</name>
<dbReference type="EMBL" id="LAZR01001623">
    <property type="protein sequence ID" value="KKN41809.1"/>
    <property type="molecule type" value="Genomic_DNA"/>
</dbReference>
<dbReference type="AlphaFoldDB" id="A0A0F9QH17"/>
<proteinExistence type="predicted"/>
<protein>
    <submittedName>
        <fullName evidence="1">Uncharacterized protein</fullName>
    </submittedName>
</protein>
<evidence type="ECO:0000313" key="1">
    <source>
        <dbReference type="EMBL" id="KKN41809.1"/>
    </source>
</evidence>
<gene>
    <name evidence="1" type="ORF">LCGC14_0719480</name>
</gene>
<reference evidence="1" key="1">
    <citation type="journal article" date="2015" name="Nature">
        <title>Complex archaea that bridge the gap between prokaryotes and eukaryotes.</title>
        <authorList>
            <person name="Spang A."/>
            <person name="Saw J.H."/>
            <person name="Jorgensen S.L."/>
            <person name="Zaremba-Niedzwiedzka K."/>
            <person name="Martijn J."/>
            <person name="Lind A.E."/>
            <person name="van Eijk R."/>
            <person name="Schleper C."/>
            <person name="Guy L."/>
            <person name="Ettema T.J."/>
        </authorList>
    </citation>
    <scope>NUCLEOTIDE SEQUENCE</scope>
</reference>
<organism evidence="1">
    <name type="scientific">marine sediment metagenome</name>
    <dbReference type="NCBI Taxonomy" id="412755"/>
    <lineage>
        <taxon>unclassified sequences</taxon>
        <taxon>metagenomes</taxon>
        <taxon>ecological metagenomes</taxon>
    </lineage>
</organism>